<reference evidence="2 3" key="1">
    <citation type="submission" date="2020-05" db="EMBL/GenBank/DDBJ databases">
        <title>FDA dAtabase for Regulatory Grade micrObial Sequences (FDA-ARGOS): Supporting development and validation of Infectious Disease Dx tests.</title>
        <authorList>
            <person name="Sproer C."/>
            <person name="Gronow S."/>
            <person name="Severitt S."/>
            <person name="Schroder I."/>
            <person name="Tallon L."/>
            <person name="Sadzewicz L."/>
            <person name="Zhao X."/>
            <person name="Vavikolanu K."/>
            <person name="Mehta A."/>
            <person name="Aluvathingal J."/>
            <person name="Nadendla S."/>
            <person name="Myers T."/>
            <person name="Yan Y."/>
            <person name="Sichtig H."/>
        </authorList>
    </citation>
    <scope>NUCLEOTIDE SEQUENCE [LARGE SCALE GENOMIC DNA]</scope>
    <source>
        <strain evidence="2 3">FDAARGOS_787</strain>
    </source>
</reference>
<protein>
    <submittedName>
        <fullName evidence="2">Uncharacterized protein</fullName>
    </submittedName>
</protein>
<evidence type="ECO:0000313" key="3">
    <source>
        <dbReference type="Proteomes" id="UP000509782"/>
    </source>
</evidence>
<feature type="signal peptide" evidence="1">
    <location>
        <begin position="1"/>
        <end position="23"/>
    </location>
</feature>
<gene>
    <name evidence="2" type="ORF">FOC81_31715</name>
</gene>
<feature type="chain" id="PRO_5027010753" evidence="1">
    <location>
        <begin position="24"/>
        <end position="171"/>
    </location>
</feature>
<accession>A0A6N0JV77</accession>
<dbReference type="Proteomes" id="UP000509782">
    <property type="component" value="Chromosome"/>
</dbReference>
<dbReference type="RefSeq" id="WP_174717427.1">
    <property type="nucleotide sequence ID" value="NZ_CP054569.1"/>
</dbReference>
<dbReference type="AlphaFoldDB" id="A0A6N0JV77"/>
<proteinExistence type="predicted"/>
<dbReference type="EMBL" id="CP054569">
    <property type="protein sequence ID" value="QKQ51045.1"/>
    <property type="molecule type" value="Genomic_DNA"/>
</dbReference>
<evidence type="ECO:0000256" key="1">
    <source>
        <dbReference type="SAM" id="SignalP"/>
    </source>
</evidence>
<evidence type="ECO:0000313" key="2">
    <source>
        <dbReference type="EMBL" id="QKQ51045.1"/>
    </source>
</evidence>
<name>A0A6N0JV77_ACHDE</name>
<keyword evidence="1" id="KW-0732">Signal</keyword>
<sequence>MKKAISLALSCAAITSWAPGAGAAEAKERFGNWQVQTLTDKMDDSTRGIALLRSSSAPTVLMLVKCDYAGDGVYIQFSGPVLGETNGRETRPFVYRLDKNNKQVEEWRYAQRGAIQIDVTKAKPFAKALMNSQSIIVRQYGRDLDTTDAEFSLDGAKQAVERVFAICKEPL</sequence>
<organism evidence="2 3">
    <name type="scientific">Achromobacter denitrificans</name>
    <name type="common">Alcaligenes denitrificans</name>
    <dbReference type="NCBI Taxonomy" id="32002"/>
    <lineage>
        <taxon>Bacteria</taxon>
        <taxon>Pseudomonadati</taxon>
        <taxon>Pseudomonadota</taxon>
        <taxon>Betaproteobacteria</taxon>
        <taxon>Burkholderiales</taxon>
        <taxon>Alcaligenaceae</taxon>
        <taxon>Achromobacter</taxon>
    </lineage>
</organism>